<dbReference type="KEGG" id="luo:HHL09_13280"/>
<name>A0A858RIP9_9BACT</name>
<dbReference type="EMBL" id="CP051774">
    <property type="protein sequence ID" value="QJE96712.1"/>
    <property type="molecule type" value="Genomic_DNA"/>
</dbReference>
<dbReference type="AlphaFoldDB" id="A0A858RIP9"/>
<sequence length="622" mass="70072">MSAAIQELLDRLKKQHGIRIPYACESGSRAWGFASPDSDYDIRFIFIRDEKSYVSVLDGLESLDLPMEGDLDAGGWDVRKAVRLLGKSNGALIEWLHTPIVYRSEPGFRERWQSTARTVFSPRASHDHYHGLARQMVMGKLAGDEVRAKDYLYALRSILCARWIAEGRGIPPVAFAELVPIAPQEVKALVPELLEHKARTAEGHLMPRIAPLDAFLQEALAATPEIPRTDLQPEVLDRLLRQEIRSSAPILAPADFTIDRVRKPDLNLLDTVAGSHAYGTAIEGSDEDRRGVFVAPRSFIFGFDEIEQVSDERSDQVYYEIGHFVSLLLKNNPNALELLAMPDDCIRHKHPLFALLDPAIFLSKLCAKTFGEYAMGQIRKARGLNKKIVNPQPEQRKAMLEFCHVPEGQGSTPVLEWLAVRGIDPRECGLTAVQHAAGMFAIYEGPSNEYRGIVSPKDPDTLIFSSVPKEAQPLAWMHFNQDAFQAHCKAHREYWEWVGQRNPERYATNAQHGRGYDSKNLMHTLRLLDMAGEIAREGVLRIRRPNRDYLLRVRAGEFEYEELVESAERKLTEVQAEFERSSLPDHPDREQVNALLVSLREEFGSSGPNPAKFAGAICNKVL</sequence>
<dbReference type="Pfam" id="PF10127">
    <property type="entry name" value="RlaP"/>
    <property type="match status" value="2"/>
</dbReference>
<proteinExistence type="predicted"/>
<evidence type="ECO:0008006" key="3">
    <source>
        <dbReference type="Google" id="ProtNLM"/>
    </source>
</evidence>
<reference evidence="1 2" key="1">
    <citation type="submission" date="2020-04" db="EMBL/GenBank/DDBJ databases">
        <title>Luteolibacter sp. G-1-1-1 isolated from soil.</title>
        <authorList>
            <person name="Dahal R.H."/>
        </authorList>
    </citation>
    <scope>NUCLEOTIDE SEQUENCE [LARGE SCALE GENOMIC DNA]</scope>
    <source>
        <strain evidence="1 2">G-1-1-1</strain>
    </source>
</reference>
<organism evidence="1 2">
    <name type="scientific">Luteolibacter luteus</name>
    <dbReference type="NCBI Taxonomy" id="2728835"/>
    <lineage>
        <taxon>Bacteria</taxon>
        <taxon>Pseudomonadati</taxon>
        <taxon>Verrucomicrobiota</taxon>
        <taxon>Verrucomicrobiia</taxon>
        <taxon>Verrucomicrobiales</taxon>
        <taxon>Verrucomicrobiaceae</taxon>
        <taxon>Luteolibacter</taxon>
    </lineage>
</organism>
<evidence type="ECO:0000313" key="1">
    <source>
        <dbReference type="EMBL" id="QJE96712.1"/>
    </source>
</evidence>
<dbReference type="RefSeq" id="WP_169455113.1">
    <property type="nucleotide sequence ID" value="NZ_CP051774.1"/>
</dbReference>
<dbReference type="PANTHER" id="PTHR34817:SF2">
    <property type="entry name" value="NUCLEOTIDYLTRANSFERASE"/>
    <property type="match status" value="1"/>
</dbReference>
<keyword evidence="2" id="KW-1185">Reference proteome</keyword>
<evidence type="ECO:0000313" key="2">
    <source>
        <dbReference type="Proteomes" id="UP000501812"/>
    </source>
</evidence>
<dbReference type="InterPro" id="IPR018775">
    <property type="entry name" value="RlaP"/>
</dbReference>
<gene>
    <name evidence="1" type="ORF">HHL09_13280</name>
</gene>
<dbReference type="PANTHER" id="PTHR34817">
    <property type="entry name" value="NUCLEOTIDYLTRANSFERASE"/>
    <property type="match status" value="1"/>
</dbReference>
<protein>
    <recommendedName>
        <fullName evidence="3">Nucleotidyltransferase</fullName>
    </recommendedName>
</protein>
<dbReference type="Proteomes" id="UP000501812">
    <property type="component" value="Chromosome"/>
</dbReference>
<accession>A0A858RIP9</accession>